<name>F0WTV2_9STRA</name>
<evidence type="ECO:0000256" key="1">
    <source>
        <dbReference type="SAM" id="MobiDB-lite"/>
    </source>
</evidence>
<dbReference type="EMBL" id="FR824304">
    <property type="protein sequence ID" value="CCA24796.1"/>
    <property type="molecule type" value="Genomic_DNA"/>
</dbReference>
<reference evidence="2" key="1">
    <citation type="journal article" date="2011" name="PLoS Biol.">
        <title>Gene gain and loss during evolution of obligate parasitism in the white rust pathogen of Arabidopsis thaliana.</title>
        <authorList>
            <person name="Kemen E."/>
            <person name="Gardiner A."/>
            <person name="Schultz-Larsen T."/>
            <person name="Kemen A.C."/>
            <person name="Balmuth A.L."/>
            <person name="Robert-Seilaniantz A."/>
            <person name="Bailey K."/>
            <person name="Holub E."/>
            <person name="Studholme D.J."/>
            <person name="Maclean D."/>
            <person name="Jones J.D."/>
        </authorList>
    </citation>
    <scope>NUCLEOTIDE SEQUENCE</scope>
</reference>
<dbReference type="GO" id="GO:0003677">
    <property type="term" value="F:DNA binding"/>
    <property type="evidence" value="ECO:0007669"/>
    <property type="project" value="TreeGrafter"/>
</dbReference>
<evidence type="ECO:0000313" key="2">
    <source>
        <dbReference type="EMBL" id="CCA24796.1"/>
    </source>
</evidence>
<sequence length="348" mass="39219">MQRTLDKSYGHLKPDKRDQETKRKSIYTWAKQRTHIEDMCRVTTGASQKSTQGIGTATVISREEEVAIKLWVNSLRREGIPTSALMLQLKAQSVAEDEGVLSDVLTDVWSLRYLFLKRHGISFRTRTRQGQQTSRDMAAAAEKTCVSVDRVCCELGITKIYNADQSGIFFEYLPKLIMSRKGEKPVWVRCSGKYKQQFTGIFLCDSDGNQYPPFYVLEPPPSKNSDTAERNAKARHGFGVRLWKDIKVLSESSGAQIYANRCGWWNSALSIEFLGYHFAACDSEEPVLLLWGDYSAHWTEEVRTAHRGPRRVSSQGPSGVNVGLSGSRRRLVRAPEAQVSWQVGPACS</sequence>
<accession>F0WTV2</accession>
<dbReference type="AlphaFoldDB" id="F0WTV2"/>
<gene>
    <name evidence="2" type="primary">AlNc14C259G9777</name>
    <name evidence="2" type="ORF">ALNC14_109400</name>
</gene>
<dbReference type="HOGENOM" id="CLU_031434_1_0_1"/>
<dbReference type="InterPro" id="IPR050863">
    <property type="entry name" value="CenT-Element_Derived"/>
</dbReference>
<feature type="region of interest" description="Disordered" evidence="1">
    <location>
        <begin position="1"/>
        <end position="24"/>
    </location>
</feature>
<organism evidence="2">
    <name type="scientific">Albugo laibachii Nc14</name>
    <dbReference type="NCBI Taxonomy" id="890382"/>
    <lineage>
        <taxon>Eukaryota</taxon>
        <taxon>Sar</taxon>
        <taxon>Stramenopiles</taxon>
        <taxon>Oomycota</taxon>
        <taxon>Peronosporomycetes</taxon>
        <taxon>Albuginales</taxon>
        <taxon>Albuginaceae</taxon>
        <taxon>Albugo</taxon>
    </lineage>
</organism>
<proteinExistence type="predicted"/>
<dbReference type="PANTHER" id="PTHR19303">
    <property type="entry name" value="TRANSPOSON"/>
    <property type="match status" value="1"/>
</dbReference>
<protein>
    <submittedName>
        <fullName evidence="2">Uncharacterized protein AlNc14C259G9777</fullName>
    </submittedName>
</protein>
<feature type="compositionally biased region" description="Basic and acidic residues" evidence="1">
    <location>
        <begin position="1"/>
        <end position="23"/>
    </location>
</feature>
<dbReference type="GO" id="GO:0005634">
    <property type="term" value="C:nucleus"/>
    <property type="evidence" value="ECO:0007669"/>
    <property type="project" value="TreeGrafter"/>
</dbReference>
<dbReference type="PANTHER" id="PTHR19303:SF57">
    <property type="entry name" value="HTH CENPB-TYPE DOMAIN-CONTAINING PROTEIN"/>
    <property type="match status" value="1"/>
</dbReference>
<reference evidence="2" key="2">
    <citation type="submission" date="2011-02" db="EMBL/GenBank/DDBJ databases">
        <authorList>
            <person name="MacLean D."/>
        </authorList>
    </citation>
    <scope>NUCLEOTIDE SEQUENCE</scope>
</reference>